<evidence type="ECO:0000313" key="1">
    <source>
        <dbReference type="EMBL" id="MFC6182366.1"/>
    </source>
</evidence>
<name>A0ABW1S3S2_9LACO</name>
<comment type="caution">
    <text evidence="1">The sequence shown here is derived from an EMBL/GenBank/DDBJ whole genome shotgun (WGS) entry which is preliminary data.</text>
</comment>
<proteinExistence type="predicted"/>
<dbReference type="EMBL" id="JBHSSC010000044">
    <property type="protein sequence ID" value="MFC6182366.1"/>
    <property type="molecule type" value="Genomic_DNA"/>
</dbReference>
<dbReference type="RefSeq" id="WP_137627608.1">
    <property type="nucleotide sequence ID" value="NZ_BJDJ01000002.1"/>
</dbReference>
<accession>A0ABW1S3S2</accession>
<keyword evidence="2" id="KW-1185">Reference proteome</keyword>
<organism evidence="1 2">
    <name type="scientific">Lactiplantibacillus daowaiensis</name>
    <dbReference type="NCBI Taxonomy" id="2559918"/>
    <lineage>
        <taxon>Bacteria</taxon>
        <taxon>Bacillati</taxon>
        <taxon>Bacillota</taxon>
        <taxon>Bacilli</taxon>
        <taxon>Lactobacillales</taxon>
        <taxon>Lactobacillaceae</taxon>
        <taxon>Lactiplantibacillus</taxon>
    </lineage>
</organism>
<gene>
    <name evidence="1" type="ORF">ACFP5Y_14100</name>
</gene>
<protein>
    <submittedName>
        <fullName evidence="1">Uncharacterized protein</fullName>
    </submittedName>
</protein>
<dbReference type="Proteomes" id="UP001596282">
    <property type="component" value="Unassembled WGS sequence"/>
</dbReference>
<evidence type="ECO:0000313" key="2">
    <source>
        <dbReference type="Proteomes" id="UP001596282"/>
    </source>
</evidence>
<sequence length="164" mass="17601">MSLEIKLSPAALPTPVAILSMQGLDNRELNPAIEKQLAERQLMPPAPQSALGDLMAVIGDRHQVPMQAWDAALLAPKAPVQLQVTQAELTLTTVDGTVVAPDLDSKSSQILVVIGAPTITEEVVHATGQDLQRKLKAFFGNQARLQYRTLAATPQVLNTIRPVS</sequence>
<reference evidence="2" key="1">
    <citation type="journal article" date="2019" name="Int. J. Syst. Evol. Microbiol.">
        <title>The Global Catalogue of Microorganisms (GCM) 10K type strain sequencing project: providing services to taxonomists for standard genome sequencing and annotation.</title>
        <authorList>
            <consortium name="The Broad Institute Genomics Platform"/>
            <consortium name="The Broad Institute Genome Sequencing Center for Infectious Disease"/>
            <person name="Wu L."/>
            <person name="Ma J."/>
        </authorList>
    </citation>
    <scope>NUCLEOTIDE SEQUENCE [LARGE SCALE GENOMIC DNA]</scope>
    <source>
        <strain evidence="2">CCM 8933</strain>
    </source>
</reference>